<protein>
    <submittedName>
        <fullName evidence="1">Uncharacterized protein</fullName>
    </submittedName>
</protein>
<evidence type="ECO:0000313" key="1">
    <source>
        <dbReference type="EMBL" id="KAF8662469.1"/>
    </source>
</evidence>
<dbReference type="EMBL" id="JACEFO010002380">
    <property type="protein sequence ID" value="KAF8662469.1"/>
    <property type="molecule type" value="Genomic_DNA"/>
</dbReference>
<evidence type="ECO:0000313" key="2">
    <source>
        <dbReference type="Proteomes" id="UP000636709"/>
    </source>
</evidence>
<reference evidence="1" key="1">
    <citation type="submission" date="2020-07" db="EMBL/GenBank/DDBJ databases">
        <title>Genome sequence and genetic diversity analysis of an under-domesticated orphan crop, white fonio (Digitaria exilis).</title>
        <authorList>
            <person name="Bennetzen J.L."/>
            <person name="Chen S."/>
            <person name="Ma X."/>
            <person name="Wang X."/>
            <person name="Yssel A.E.J."/>
            <person name="Chaluvadi S.R."/>
            <person name="Johnson M."/>
            <person name="Gangashetty P."/>
            <person name="Hamidou F."/>
            <person name="Sanogo M.D."/>
            <person name="Zwaenepoel A."/>
            <person name="Wallace J."/>
            <person name="Van De Peer Y."/>
            <person name="Van Deynze A."/>
        </authorList>
    </citation>
    <scope>NUCLEOTIDE SEQUENCE</scope>
    <source>
        <tissue evidence="1">Leaves</tissue>
    </source>
</reference>
<accession>A0A835ALW7</accession>
<sequence length="242" mass="26142">MARIDYAPQGQNPLRTHPRATEILTFLKAHSTDTSSLAQLPRVPWDPPSALAVPRGAEHQLAPPLSSLSTLTPSLFLLSQPLRRFQGPPLKASKSSLELDAGELLHHHAIIFTKLEQGEASPSSSPIAPLLKLKVKNKQTSLPLALHQPATLVGVVGAAGGELFFPGRRAVRKIRVRAGSSDFDFQAHAGKIETPGQGEFEYGADPVMAEPVTPIHLRPPSHRRVWPVFGYFYPADGGAGME</sequence>
<proteinExistence type="predicted"/>
<comment type="caution">
    <text evidence="1">The sequence shown here is derived from an EMBL/GenBank/DDBJ whole genome shotgun (WGS) entry which is preliminary data.</text>
</comment>
<organism evidence="1 2">
    <name type="scientific">Digitaria exilis</name>
    <dbReference type="NCBI Taxonomy" id="1010633"/>
    <lineage>
        <taxon>Eukaryota</taxon>
        <taxon>Viridiplantae</taxon>
        <taxon>Streptophyta</taxon>
        <taxon>Embryophyta</taxon>
        <taxon>Tracheophyta</taxon>
        <taxon>Spermatophyta</taxon>
        <taxon>Magnoliopsida</taxon>
        <taxon>Liliopsida</taxon>
        <taxon>Poales</taxon>
        <taxon>Poaceae</taxon>
        <taxon>PACMAD clade</taxon>
        <taxon>Panicoideae</taxon>
        <taxon>Panicodae</taxon>
        <taxon>Paniceae</taxon>
        <taxon>Anthephorinae</taxon>
        <taxon>Digitaria</taxon>
    </lineage>
</organism>
<dbReference type="Gene3D" id="2.60.120.10">
    <property type="entry name" value="Jelly Rolls"/>
    <property type="match status" value="1"/>
</dbReference>
<gene>
    <name evidence="1" type="ORF">HU200_056057</name>
</gene>
<keyword evidence="2" id="KW-1185">Reference proteome</keyword>
<dbReference type="InterPro" id="IPR014710">
    <property type="entry name" value="RmlC-like_jellyroll"/>
</dbReference>
<dbReference type="Proteomes" id="UP000636709">
    <property type="component" value="Unassembled WGS sequence"/>
</dbReference>
<name>A0A835ALW7_9POAL</name>
<dbReference type="AlphaFoldDB" id="A0A835ALW7"/>